<protein>
    <submittedName>
        <fullName evidence="2">Uncharacterized protein</fullName>
    </submittedName>
</protein>
<reference evidence="2 3" key="1">
    <citation type="submission" date="2019-04" db="EMBL/GenBank/DDBJ databases">
        <title>An improved genome assembly and genetic linkage map for asparagus bean, Vigna unguiculata ssp. sesquipedialis.</title>
        <authorList>
            <person name="Xia Q."/>
            <person name="Zhang R."/>
            <person name="Dong Y."/>
        </authorList>
    </citation>
    <scope>NUCLEOTIDE SEQUENCE [LARGE SCALE GENOMIC DNA]</scope>
    <source>
        <tissue evidence="2">Leaf</tissue>
    </source>
</reference>
<evidence type="ECO:0000313" key="3">
    <source>
        <dbReference type="Proteomes" id="UP000501690"/>
    </source>
</evidence>
<sequence>MMVAAVVAAFSSPAKARRWMLEGALQRPLSMAVRTAALWWRRCVLRDGEGGFHGCWRECAKDSQCRCALIRESGACWSCGANVVRTTNDGSASMVAAFRNGGREWLQVMLLQLMRHSRCSEGVDGVVQGRWWRSSSCHGGLFLARNFVLGAIENPLLSFCALRSCLSSESPSRSNEQVSSKREYVTMSLFLSSSPRLCERSSPERDTLSPKRDLSA</sequence>
<dbReference type="Proteomes" id="UP000501690">
    <property type="component" value="Linkage Group LG10"/>
</dbReference>
<accession>A0A4D6NDU4</accession>
<feature type="compositionally biased region" description="Basic and acidic residues" evidence="1">
    <location>
        <begin position="197"/>
        <end position="216"/>
    </location>
</feature>
<name>A0A4D6NDU4_VIGUN</name>
<proteinExistence type="predicted"/>
<organism evidence="2 3">
    <name type="scientific">Vigna unguiculata</name>
    <name type="common">Cowpea</name>
    <dbReference type="NCBI Taxonomy" id="3917"/>
    <lineage>
        <taxon>Eukaryota</taxon>
        <taxon>Viridiplantae</taxon>
        <taxon>Streptophyta</taxon>
        <taxon>Embryophyta</taxon>
        <taxon>Tracheophyta</taxon>
        <taxon>Spermatophyta</taxon>
        <taxon>Magnoliopsida</taxon>
        <taxon>eudicotyledons</taxon>
        <taxon>Gunneridae</taxon>
        <taxon>Pentapetalae</taxon>
        <taxon>rosids</taxon>
        <taxon>fabids</taxon>
        <taxon>Fabales</taxon>
        <taxon>Fabaceae</taxon>
        <taxon>Papilionoideae</taxon>
        <taxon>50 kb inversion clade</taxon>
        <taxon>NPAAA clade</taxon>
        <taxon>indigoferoid/millettioid clade</taxon>
        <taxon>Phaseoleae</taxon>
        <taxon>Vigna</taxon>
    </lineage>
</organism>
<evidence type="ECO:0000256" key="1">
    <source>
        <dbReference type="SAM" id="MobiDB-lite"/>
    </source>
</evidence>
<evidence type="ECO:0000313" key="2">
    <source>
        <dbReference type="EMBL" id="QCE10914.1"/>
    </source>
</evidence>
<gene>
    <name evidence="2" type="ORF">DEO72_LG10g2147</name>
</gene>
<keyword evidence="3" id="KW-1185">Reference proteome</keyword>
<dbReference type="EMBL" id="CP039354">
    <property type="protein sequence ID" value="QCE10914.1"/>
    <property type="molecule type" value="Genomic_DNA"/>
</dbReference>
<dbReference type="AlphaFoldDB" id="A0A4D6NDU4"/>
<feature type="region of interest" description="Disordered" evidence="1">
    <location>
        <begin position="195"/>
        <end position="216"/>
    </location>
</feature>